<dbReference type="AlphaFoldDB" id="A0A9Q1JM81"/>
<dbReference type="InterPro" id="IPR029063">
    <property type="entry name" value="SAM-dependent_MTases_sf"/>
</dbReference>
<reference evidence="1" key="1">
    <citation type="submission" date="2022-04" db="EMBL/GenBank/DDBJ databases">
        <title>Carnegiea gigantea Genome sequencing and assembly v2.</title>
        <authorList>
            <person name="Copetti D."/>
            <person name="Sanderson M.J."/>
            <person name="Burquez A."/>
            <person name="Wojciechowski M.F."/>
        </authorList>
    </citation>
    <scope>NUCLEOTIDE SEQUENCE</scope>
    <source>
        <strain evidence="1">SGP5-SGP5p</strain>
        <tissue evidence="1">Aerial part</tissue>
    </source>
</reference>
<protein>
    <submittedName>
        <fullName evidence="1">Uncharacterized protein</fullName>
    </submittedName>
</protein>
<dbReference type="SUPFAM" id="SSF53335">
    <property type="entry name" value="S-adenosyl-L-methionine-dependent methyltransferases"/>
    <property type="match status" value="1"/>
</dbReference>
<name>A0A9Q1JM81_9CARY</name>
<dbReference type="InterPro" id="IPR019410">
    <property type="entry name" value="Methyltransf_16"/>
</dbReference>
<organism evidence="1 2">
    <name type="scientific">Carnegiea gigantea</name>
    <dbReference type="NCBI Taxonomy" id="171969"/>
    <lineage>
        <taxon>Eukaryota</taxon>
        <taxon>Viridiplantae</taxon>
        <taxon>Streptophyta</taxon>
        <taxon>Embryophyta</taxon>
        <taxon>Tracheophyta</taxon>
        <taxon>Spermatophyta</taxon>
        <taxon>Magnoliopsida</taxon>
        <taxon>eudicotyledons</taxon>
        <taxon>Gunneridae</taxon>
        <taxon>Pentapetalae</taxon>
        <taxon>Caryophyllales</taxon>
        <taxon>Cactineae</taxon>
        <taxon>Cactaceae</taxon>
        <taxon>Cactoideae</taxon>
        <taxon>Echinocereeae</taxon>
        <taxon>Carnegiea</taxon>
    </lineage>
</organism>
<proteinExistence type="predicted"/>
<dbReference type="OrthoDB" id="413520at2759"/>
<dbReference type="Pfam" id="PF10294">
    <property type="entry name" value="Methyltransf_16"/>
    <property type="match status" value="1"/>
</dbReference>
<dbReference type="Proteomes" id="UP001153076">
    <property type="component" value="Unassembled WGS sequence"/>
</dbReference>
<comment type="caution">
    <text evidence="1">The sequence shown here is derived from an EMBL/GenBank/DDBJ whole genome shotgun (WGS) entry which is preliminary data.</text>
</comment>
<sequence>MGNEETSAIAEEEEAEEERLKLGSYGGLVKVVRDPSEEIMLLWGLQQPTFSKPNAFVQQSSFSLNLDACGHSLCILQSPSSLMTPGVTGSVMWDSGIVLGKFLEHAVDTRHLSFQGKKVVELGSGCGLVGCVAAFLGAHATLTDLPDRLRLLKKNVDTNLRSGHILGSALVSELTWGDDPDPELLEPLPDYDVIYSEEAVGDLLLTLQQLCGNHTTIILAGELRNDAVLEYFLEAAMEDFLIGRVDQTDLHPEFWSHRVAVHVLTKKTSGEPSF</sequence>
<dbReference type="PANTHER" id="PTHR14614:SF109">
    <property type="entry name" value="RIBOSOMAL LYSINE N-METHYLTRANSFERASE 5"/>
    <property type="match status" value="1"/>
</dbReference>
<evidence type="ECO:0000313" key="1">
    <source>
        <dbReference type="EMBL" id="KAJ8424773.1"/>
    </source>
</evidence>
<dbReference type="EMBL" id="JAKOGI010001606">
    <property type="protein sequence ID" value="KAJ8424773.1"/>
    <property type="molecule type" value="Genomic_DNA"/>
</dbReference>
<accession>A0A9Q1JM81</accession>
<keyword evidence="2" id="KW-1185">Reference proteome</keyword>
<dbReference type="Gene3D" id="3.40.50.150">
    <property type="entry name" value="Vaccinia Virus protein VP39"/>
    <property type="match status" value="1"/>
</dbReference>
<evidence type="ECO:0000313" key="2">
    <source>
        <dbReference type="Proteomes" id="UP001153076"/>
    </source>
</evidence>
<dbReference type="PANTHER" id="PTHR14614">
    <property type="entry name" value="HEPATOCELLULAR CARCINOMA-ASSOCIATED ANTIGEN"/>
    <property type="match status" value="1"/>
</dbReference>
<gene>
    <name evidence="1" type="ORF">Cgig2_002313</name>
</gene>